<evidence type="ECO:0000313" key="8">
    <source>
        <dbReference type="Proteomes" id="UP000660675"/>
    </source>
</evidence>
<dbReference type="InterPro" id="IPR017226">
    <property type="entry name" value="BHMT-like"/>
</dbReference>
<feature type="binding site" evidence="5">
    <location>
        <position position="302"/>
    </location>
    <ligand>
        <name>Zn(2+)</name>
        <dbReference type="ChEBI" id="CHEBI:29105"/>
    </ligand>
</feature>
<dbReference type="Proteomes" id="UP000660675">
    <property type="component" value="Unassembled WGS sequence"/>
</dbReference>
<keyword evidence="4 5" id="KW-0862">Zinc</keyword>
<dbReference type="NCBIfam" id="NF007020">
    <property type="entry name" value="PRK09485.1"/>
    <property type="match status" value="1"/>
</dbReference>
<name>A0ABQ2VZT5_9ACTN</name>
<evidence type="ECO:0000256" key="5">
    <source>
        <dbReference type="PROSITE-ProRule" id="PRU00333"/>
    </source>
</evidence>
<keyword evidence="2 5" id="KW-0808">Transferase</keyword>
<comment type="caution">
    <text evidence="7">The sequence shown here is derived from an EMBL/GenBank/DDBJ whole genome shotgun (WGS) entry which is preliminary data.</text>
</comment>
<comment type="cofactor">
    <cofactor evidence="5">
        <name>Zn(2+)</name>
        <dbReference type="ChEBI" id="CHEBI:29105"/>
    </cofactor>
</comment>
<keyword evidence="8" id="KW-1185">Reference proteome</keyword>
<dbReference type="SUPFAM" id="SSF82282">
    <property type="entry name" value="Homocysteine S-methyltransferase"/>
    <property type="match status" value="1"/>
</dbReference>
<evidence type="ECO:0000256" key="1">
    <source>
        <dbReference type="ARBA" id="ARBA00022603"/>
    </source>
</evidence>
<feature type="domain" description="Hcy-binding" evidence="6">
    <location>
        <begin position="22"/>
        <end position="316"/>
    </location>
</feature>
<protein>
    <submittedName>
        <fullName evidence="7">Homocysteine S-methyltransferase</fullName>
    </submittedName>
</protein>
<dbReference type="RefSeq" id="WP_268246603.1">
    <property type="nucleotide sequence ID" value="NZ_BMTF01000011.1"/>
</dbReference>
<evidence type="ECO:0000256" key="3">
    <source>
        <dbReference type="ARBA" id="ARBA00022723"/>
    </source>
</evidence>
<evidence type="ECO:0000256" key="4">
    <source>
        <dbReference type="ARBA" id="ARBA00022833"/>
    </source>
</evidence>
<dbReference type="Gene3D" id="3.20.20.330">
    <property type="entry name" value="Homocysteine-binding-like domain"/>
    <property type="match status" value="1"/>
</dbReference>
<dbReference type="Pfam" id="PF02574">
    <property type="entry name" value="S-methyl_trans"/>
    <property type="match status" value="1"/>
</dbReference>
<dbReference type="PANTHER" id="PTHR46015">
    <property type="entry name" value="ZGC:172121"/>
    <property type="match status" value="1"/>
</dbReference>
<dbReference type="InterPro" id="IPR051486">
    <property type="entry name" value="Hcy_S-methyltransferase"/>
</dbReference>
<accession>A0ABQ2VZT5</accession>
<organism evidence="7 8">
    <name type="scientific">Streptomyces gelaticus</name>
    <dbReference type="NCBI Taxonomy" id="285446"/>
    <lineage>
        <taxon>Bacteria</taxon>
        <taxon>Bacillati</taxon>
        <taxon>Actinomycetota</taxon>
        <taxon>Actinomycetes</taxon>
        <taxon>Kitasatosporales</taxon>
        <taxon>Streptomycetaceae</taxon>
        <taxon>Streptomyces</taxon>
    </lineage>
</organism>
<evidence type="ECO:0000259" key="6">
    <source>
        <dbReference type="PROSITE" id="PS50970"/>
    </source>
</evidence>
<dbReference type="PROSITE" id="PS50970">
    <property type="entry name" value="HCY"/>
    <property type="match status" value="1"/>
</dbReference>
<dbReference type="InterPro" id="IPR003726">
    <property type="entry name" value="HCY_dom"/>
</dbReference>
<proteinExistence type="predicted"/>
<gene>
    <name evidence="7" type="primary">mmuM</name>
    <name evidence="7" type="ORF">GCM10015535_36160</name>
</gene>
<dbReference type="EMBL" id="BMTF01000011">
    <property type="protein sequence ID" value="GGV87098.1"/>
    <property type="molecule type" value="Genomic_DNA"/>
</dbReference>
<sequence>MHPARPSDDPSFLHATAWGKPARTLGSALAAGPVVLDGGLSNQLEAQGCDLSDALWSARLLTDGPGQIEAAHTAYVRAGAQVLITAGYQATFEGFARRGIGRAEAAELFARSVRLARRAAGAVQREVWVAASVGPYGAMLADGSEYRGRYGLSVRELERFHRPRIEALAAAGPDVLALETVPDADEAEALLRAVEGCGLPVWLSYSVAGGRTRAGQPLETAFGLVPGHGEVVAVGVNCCDPADVDGAVRVAAEVTGKPVVVYPNSGERWDAGGRGWAGAPTFDPGRARAWAEAGARLIGGCCRVGPDTVAELARLLGPTAADESVDT</sequence>
<evidence type="ECO:0000256" key="2">
    <source>
        <dbReference type="ARBA" id="ARBA00022679"/>
    </source>
</evidence>
<dbReference type="PIRSF" id="PIRSF037505">
    <property type="entry name" value="Betaine_HMT"/>
    <property type="match status" value="1"/>
</dbReference>
<dbReference type="PANTHER" id="PTHR46015:SF1">
    <property type="entry name" value="HOMOCYSTEINE S-METHYLTRANSFERASE-LIKE ISOFORM 1"/>
    <property type="match status" value="1"/>
</dbReference>
<reference evidence="8" key="1">
    <citation type="journal article" date="2019" name="Int. J. Syst. Evol. Microbiol.">
        <title>The Global Catalogue of Microorganisms (GCM) 10K type strain sequencing project: providing services to taxonomists for standard genome sequencing and annotation.</title>
        <authorList>
            <consortium name="The Broad Institute Genomics Platform"/>
            <consortium name="The Broad Institute Genome Sequencing Center for Infectious Disease"/>
            <person name="Wu L."/>
            <person name="Ma J."/>
        </authorList>
    </citation>
    <scope>NUCLEOTIDE SEQUENCE [LARGE SCALE GENOMIC DNA]</scope>
    <source>
        <strain evidence="8">JCM 4376</strain>
    </source>
</reference>
<feature type="binding site" evidence="5">
    <location>
        <position position="301"/>
    </location>
    <ligand>
        <name>Zn(2+)</name>
        <dbReference type="ChEBI" id="CHEBI:29105"/>
    </ligand>
</feature>
<feature type="binding site" evidence="5">
    <location>
        <position position="238"/>
    </location>
    <ligand>
        <name>Zn(2+)</name>
        <dbReference type="ChEBI" id="CHEBI:29105"/>
    </ligand>
</feature>
<keyword evidence="3 5" id="KW-0479">Metal-binding</keyword>
<dbReference type="InterPro" id="IPR036589">
    <property type="entry name" value="HCY_dom_sf"/>
</dbReference>
<evidence type="ECO:0000313" key="7">
    <source>
        <dbReference type="EMBL" id="GGV87098.1"/>
    </source>
</evidence>
<keyword evidence="1 5" id="KW-0489">Methyltransferase</keyword>